<evidence type="ECO:0000313" key="2">
    <source>
        <dbReference type="Proteomes" id="UP001500218"/>
    </source>
</evidence>
<accession>A0ABP4XJX4</accession>
<proteinExistence type="predicted"/>
<gene>
    <name evidence="1" type="ORF">GCM10009682_00310</name>
</gene>
<protein>
    <submittedName>
        <fullName evidence="1">Uncharacterized protein</fullName>
    </submittedName>
</protein>
<organism evidence="1 2">
    <name type="scientific">Luedemannella flava</name>
    <dbReference type="NCBI Taxonomy" id="349316"/>
    <lineage>
        <taxon>Bacteria</taxon>
        <taxon>Bacillati</taxon>
        <taxon>Actinomycetota</taxon>
        <taxon>Actinomycetes</taxon>
        <taxon>Micromonosporales</taxon>
        <taxon>Micromonosporaceae</taxon>
        <taxon>Luedemannella</taxon>
    </lineage>
</organism>
<name>A0ABP4XJX4_9ACTN</name>
<keyword evidence="2" id="KW-1185">Reference proteome</keyword>
<dbReference type="EMBL" id="BAAALT010000001">
    <property type="protein sequence ID" value="GAA1781985.1"/>
    <property type="molecule type" value="Genomic_DNA"/>
</dbReference>
<comment type="caution">
    <text evidence="1">The sequence shown here is derived from an EMBL/GenBank/DDBJ whole genome shotgun (WGS) entry which is preliminary data.</text>
</comment>
<dbReference type="RefSeq" id="WP_344124932.1">
    <property type="nucleotide sequence ID" value="NZ_BAAALT010000001.1"/>
</dbReference>
<evidence type="ECO:0000313" key="1">
    <source>
        <dbReference type="EMBL" id="GAA1781985.1"/>
    </source>
</evidence>
<dbReference type="Proteomes" id="UP001500218">
    <property type="component" value="Unassembled WGS sequence"/>
</dbReference>
<reference evidence="2" key="1">
    <citation type="journal article" date="2019" name="Int. J. Syst. Evol. Microbiol.">
        <title>The Global Catalogue of Microorganisms (GCM) 10K type strain sequencing project: providing services to taxonomists for standard genome sequencing and annotation.</title>
        <authorList>
            <consortium name="The Broad Institute Genomics Platform"/>
            <consortium name="The Broad Institute Genome Sequencing Center for Infectious Disease"/>
            <person name="Wu L."/>
            <person name="Ma J."/>
        </authorList>
    </citation>
    <scope>NUCLEOTIDE SEQUENCE [LARGE SCALE GENOMIC DNA]</scope>
    <source>
        <strain evidence="2">JCM 13250</strain>
    </source>
</reference>
<sequence length="92" mass="9679">MKTSPEQLVAARAEALFTSDIPTGARPSEGQATAAIQRSVRTLRGVHGCAVEVAGAYGDCPETAVARMRWARDLAVRLSTHAGRAVAPCCTR</sequence>